<dbReference type="InterPro" id="IPR010982">
    <property type="entry name" value="Lambda_DNA-bd_dom_sf"/>
</dbReference>
<comment type="caution">
    <text evidence="5">The sequence shown here is derived from an EMBL/GenBank/DDBJ whole genome shotgun (WGS) entry which is preliminary data.</text>
</comment>
<dbReference type="InterPro" id="IPR015927">
    <property type="entry name" value="Peptidase_S24_S26A/B/C"/>
</dbReference>
<dbReference type="PANTHER" id="PTHR40661:SF3">
    <property type="entry name" value="FELS-1 PROPHAGE TRANSCRIPTIONAL REGULATOR"/>
    <property type="match status" value="1"/>
</dbReference>
<dbReference type="PROSITE" id="PS50943">
    <property type="entry name" value="HTH_CROC1"/>
    <property type="match status" value="1"/>
</dbReference>
<accession>A0A1S0ZHR8</accession>
<evidence type="ECO:0000256" key="3">
    <source>
        <dbReference type="ARBA" id="ARBA00023163"/>
    </source>
</evidence>
<evidence type="ECO:0000259" key="4">
    <source>
        <dbReference type="PROSITE" id="PS50943"/>
    </source>
</evidence>
<dbReference type="Gene3D" id="1.10.260.40">
    <property type="entry name" value="lambda repressor-like DNA-binding domains"/>
    <property type="match status" value="1"/>
</dbReference>
<dbReference type="AlphaFoldDB" id="A0A1S0ZHR8"/>
<dbReference type="CDD" id="cd00093">
    <property type="entry name" value="HTH_XRE"/>
    <property type="match status" value="1"/>
</dbReference>
<evidence type="ECO:0000313" key="5">
    <source>
        <dbReference type="EMBL" id="OHG66852.1"/>
    </source>
</evidence>
<protein>
    <submittedName>
        <fullName evidence="5">Repressor</fullName>
    </submittedName>
</protein>
<evidence type="ECO:0000256" key="2">
    <source>
        <dbReference type="ARBA" id="ARBA00023125"/>
    </source>
</evidence>
<keyword evidence="1" id="KW-0805">Transcription regulation</keyword>
<name>A0A1S0ZHR8_SALET</name>
<feature type="domain" description="HTH cro/C1-type" evidence="4">
    <location>
        <begin position="8"/>
        <end position="63"/>
    </location>
</feature>
<dbReference type="InterPro" id="IPR039418">
    <property type="entry name" value="LexA-like"/>
</dbReference>
<dbReference type="InterPro" id="IPR001387">
    <property type="entry name" value="Cro/C1-type_HTH"/>
</dbReference>
<dbReference type="SUPFAM" id="SSF47413">
    <property type="entry name" value="lambda repressor-like DNA-binding domains"/>
    <property type="match status" value="1"/>
</dbReference>
<dbReference type="Gene3D" id="2.10.109.10">
    <property type="entry name" value="Umud Fragment, subunit A"/>
    <property type="match status" value="1"/>
</dbReference>
<organism evidence="5">
    <name type="scientific">Salmonella enterica subsp. enterica serovar Saintpaul</name>
    <dbReference type="NCBI Taxonomy" id="90105"/>
    <lineage>
        <taxon>Bacteria</taxon>
        <taxon>Pseudomonadati</taxon>
        <taxon>Pseudomonadota</taxon>
        <taxon>Gammaproteobacteria</taxon>
        <taxon>Enterobacterales</taxon>
        <taxon>Enterobacteriaceae</taxon>
        <taxon>Salmonella</taxon>
    </lineage>
</organism>
<dbReference type="CDD" id="cd06529">
    <property type="entry name" value="S24_LexA-like"/>
    <property type="match status" value="1"/>
</dbReference>
<evidence type="ECO:0000256" key="1">
    <source>
        <dbReference type="ARBA" id="ARBA00023015"/>
    </source>
</evidence>
<dbReference type="GO" id="GO:0003677">
    <property type="term" value="F:DNA binding"/>
    <property type="evidence" value="ECO:0007669"/>
    <property type="project" value="UniProtKB-KW"/>
</dbReference>
<dbReference type="PANTHER" id="PTHR40661">
    <property type="match status" value="1"/>
</dbReference>
<keyword evidence="2" id="KW-0238">DNA-binding</keyword>
<proteinExistence type="predicted"/>
<dbReference type="EMBL" id="MLZC01000004">
    <property type="protein sequence ID" value="OHG66852.1"/>
    <property type="molecule type" value="Genomic_DNA"/>
</dbReference>
<reference evidence="5" key="1">
    <citation type="submission" date="2016-09" db="EMBL/GenBank/DDBJ databases">
        <title>Whole genome sequencing of Salmonella enterica.</title>
        <authorList>
            <person name="Bell R."/>
        </authorList>
    </citation>
    <scope>NUCLEOTIDE SEQUENCE [LARGE SCALE GENOMIC DNA]</scope>
    <source>
        <strain evidence="5">CFSAN044978</strain>
    </source>
</reference>
<keyword evidence="3" id="KW-0804">Transcription</keyword>
<dbReference type="InterPro" id="IPR036286">
    <property type="entry name" value="LexA/Signal_pep-like_sf"/>
</dbReference>
<dbReference type="Pfam" id="PF00717">
    <property type="entry name" value="Peptidase_S24"/>
    <property type="match status" value="1"/>
</dbReference>
<sequence>MSTLAERLNASRISAGLTQEALAKKAGVTRVAISKAEQGLTKSFNGDTLFKIAAALGCNPQWLQSGKGEEKAWSTNIKSTTQPDIRYSYPMLNWVQAGHFSQCGDNYSMYDIDNWKESVKYAGERGFWLEVHGDSMSSPVGVSFPEGMSILVNPEAEPYSGGYVIARKKSSDEVTFKKYIYDMGREFLKPLNPQYPVIEMNNDCEIIGVVVDARWDIF</sequence>
<dbReference type="SUPFAM" id="SSF51306">
    <property type="entry name" value="LexA/Signal peptidase"/>
    <property type="match status" value="1"/>
</dbReference>
<gene>
    <name evidence="5" type="ORF">A7T00_09885</name>
</gene>
<dbReference type="Pfam" id="PF01381">
    <property type="entry name" value="HTH_3"/>
    <property type="match status" value="1"/>
</dbReference>
<dbReference type="RefSeq" id="WP_000105297.1">
    <property type="nucleotide sequence ID" value="NZ_QWDP01000006.1"/>
</dbReference>
<dbReference type="SMART" id="SM00530">
    <property type="entry name" value="HTH_XRE"/>
    <property type="match status" value="1"/>
</dbReference>